<proteinExistence type="predicted"/>
<feature type="transmembrane region" description="Helical" evidence="5">
    <location>
        <begin position="268"/>
        <end position="287"/>
    </location>
</feature>
<protein>
    <submittedName>
        <fullName evidence="6">Fucose permease</fullName>
    </submittedName>
</protein>
<dbReference type="PANTHER" id="PTHR23514:SF13">
    <property type="entry name" value="INNER MEMBRANE PROTEIN YBJJ"/>
    <property type="match status" value="1"/>
</dbReference>
<dbReference type="GO" id="GO:0022857">
    <property type="term" value="F:transmembrane transporter activity"/>
    <property type="evidence" value="ECO:0007669"/>
    <property type="project" value="InterPro"/>
</dbReference>
<reference evidence="6 7" key="1">
    <citation type="submission" date="2016-11" db="EMBL/GenBank/DDBJ databases">
        <authorList>
            <person name="Jaros S."/>
            <person name="Januszkiewicz K."/>
            <person name="Wedrychowicz H."/>
        </authorList>
    </citation>
    <scope>NUCLEOTIDE SEQUENCE [LARGE SCALE GENOMIC DNA]</scope>
    <source>
        <strain evidence="6 7">DSM 24574</strain>
    </source>
</reference>
<name>A0A1M5XAR9_9BACT</name>
<gene>
    <name evidence="6" type="ORF">SAMN04488109_6327</name>
</gene>
<dbReference type="InterPro" id="IPR051788">
    <property type="entry name" value="MFS_Transporter"/>
</dbReference>
<dbReference type="SUPFAM" id="SSF103473">
    <property type="entry name" value="MFS general substrate transporter"/>
    <property type="match status" value="1"/>
</dbReference>
<dbReference type="STRING" id="947013.SAMN04488109_6327"/>
<evidence type="ECO:0000256" key="5">
    <source>
        <dbReference type="SAM" id="Phobius"/>
    </source>
</evidence>
<comment type="subcellular location">
    <subcellularLocation>
        <location evidence="1">Membrane</location>
        <topology evidence="1">Multi-pass membrane protein</topology>
    </subcellularLocation>
</comment>
<feature type="transmembrane region" description="Helical" evidence="5">
    <location>
        <begin position="237"/>
        <end position="256"/>
    </location>
</feature>
<keyword evidence="4 5" id="KW-0472">Membrane</keyword>
<feature type="transmembrane region" description="Helical" evidence="5">
    <location>
        <begin position="74"/>
        <end position="93"/>
    </location>
</feature>
<keyword evidence="3 5" id="KW-1133">Transmembrane helix</keyword>
<evidence type="ECO:0000256" key="3">
    <source>
        <dbReference type="ARBA" id="ARBA00022989"/>
    </source>
</evidence>
<dbReference type="InterPro" id="IPR011701">
    <property type="entry name" value="MFS"/>
</dbReference>
<feature type="transmembrane region" description="Helical" evidence="5">
    <location>
        <begin position="138"/>
        <end position="159"/>
    </location>
</feature>
<feature type="transmembrane region" description="Helical" evidence="5">
    <location>
        <begin position="203"/>
        <end position="222"/>
    </location>
</feature>
<feature type="transmembrane region" description="Helical" evidence="5">
    <location>
        <begin position="293"/>
        <end position="314"/>
    </location>
</feature>
<dbReference type="InterPro" id="IPR036259">
    <property type="entry name" value="MFS_trans_sf"/>
</dbReference>
<feature type="transmembrane region" description="Helical" evidence="5">
    <location>
        <begin position="99"/>
        <end position="117"/>
    </location>
</feature>
<feature type="transmembrane region" description="Helical" evidence="5">
    <location>
        <begin position="326"/>
        <end position="344"/>
    </location>
</feature>
<dbReference type="Proteomes" id="UP000184212">
    <property type="component" value="Unassembled WGS sequence"/>
</dbReference>
<keyword evidence="2 5" id="KW-0812">Transmembrane</keyword>
<feature type="transmembrane region" description="Helical" evidence="5">
    <location>
        <begin position="45"/>
        <end position="67"/>
    </location>
</feature>
<dbReference type="AlphaFoldDB" id="A0A1M5XAR9"/>
<dbReference type="CDD" id="cd17393">
    <property type="entry name" value="MFS_MosC_like"/>
    <property type="match status" value="1"/>
</dbReference>
<dbReference type="EMBL" id="FQWQ01000006">
    <property type="protein sequence ID" value="SHH96901.1"/>
    <property type="molecule type" value="Genomic_DNA"/>
</dbReference>
<evidence type="ECO:0000256" key="4">
    <source>
        <dbReference type="ARBA" id="ARBA00023136"/>
    </source>
</evidence>
<keyword evidence="7" id="KW-1185">Reference proteome</keyword>
<dbReference type="GO" id="GO:0016020">
    <property type="term" value="C:membrane"/>
    <property type="evidence" value="ECO:0007669"/>
    <property type="project" value="UniProtKB-SubCell"/>
</dbReference>
<dbReference type="Gene3D" id="1.20.1250.20">
    <property type="entry name" value="MFS general substrate transporter like domains"/>
    <property type="match status" value="2"/>
</dbReference>
<feature type="transmembrane region" description="Helical" evidence="5">
    <location>
        <begin position="165"/>
        <end position="183"/>
    </location>
</feature>
<evidence type="ECO:0000313" key="6">
    <source>
        <dbReference type="EMBL" id="SHH96901.1"/>
    </source>
</evidence>
<evidence type="ECO:0000256" key="2">
    <source>
        <dbReference type="ARBA" id="ARBA00022692"/>
    </source>
</evidence>
<evidence type="ECO:0000313" key="7">
    <source>
        <dbReference type="Proteomes" id="UP000184212"/>
    </source>
</evidence>
<sequence length="388" mass="42273">MGMDLKNRQRAFLNLFFFLSGVCFTTWTSRIPTIKEFFGFNYAELGTILMCMPFSSLIGLPISGWLVSRYNSRVPLAVAFCSVAVALSCLGFSTTKLGLIASLCLLAFSTRIINIAVNTQALHLQKIFNRHINGSFHGLWSTGGIAGVGFTSLLLYFHVSIATHLLIVTSIILVATLTCYRFLLDNDRAPSGNKLILAKPDPYMVYLGILVFLASICEGGMFDWSGNFFKEVVNEEIFTLGYLNFMIFMSLSRFASDGIVTRIGMDRMFMVSAGFIVVGIALAVVFPTFWPSMVGFCLVGFGTASVIPVTYSLAAGSKKYSPGMAISILATYGITGAFLGPPLIGYLAQAFGLKHAFITFGLAGLMLAPVSQAFFKYSRGEKMSVVQD</sequence>
<feature type="transmembrane region" description="Helical" evidence="5">
    <location>
        <begin position="356"/>
        <end position="375"/>
    </location>
</feature>
<organism evidence="6 7">
    <name type="scientific">Chryseolinea serpens</name>
    <dbReference type="NCBI Taxonomy" id="947013"/>
    <lineage>
        <taxon>Bacteria</taxon>
        <taxon>Pseudomonadati</taxon>
        <taxon>Bacteroidota</taxon>
        <taxon>Cytophagia</taxon>
        <taxon>Cytophagales</taxon>
        <taxon>Fulvivirgaceae</taxon>
        <taxon>Chryseolinea</taxon>
    </lineage>
</organism>
<accession>A0A1M5XAR9</accession>
<feature type="transmembrane region" description="Helical" evidence="5">
    <location>
        <begin position="12"/>
        <end position="33"/>
    </location>
</feature>
<dbReference type="Pfam" id="PF07690">
    <property type="entry name" value="MFS_1"/>
    <property type="match status" value="1"/>
</dbReference>
<evidence type="ECO:0000256" key="1">
    <source>
        <dbReference type="ARBA" id="ARBA00004141"/>
    </source>
</evidence>
<dbReference type="PANTHER" id="PTHR23514">
    <property type="entry name" value="BYPASS OF STOP CODON PROTEIN 6"/>
    <property type="match status" value="1"/>
</dbReference>